<dbReference type="PANTHER" id="PTHR31902:SF7">
    <property type="entry name" value="ALTERED INHERITANCE OF MITOCHONDRIA PROTEIN 32"/>
    <property type="match status" value="1"/>
</dbReference>
<gene>
    <name evidence="3" type="ORF">E4U09_006366</name>
</gene>
<name>A0A9P7QNL6_9HYPO</name>
<dbReference type="CDD" id="cd03062">
    <property type="entry name" value="TRX_Fd_Sucrase"/>
    <property type="match status" value="1"/>
</dbReference>
<reference evidence="3 4" key="1">
    <citation type="journal article" date="2020" name="bioRxiv">
        <title>Whole genome comparisons of ergot fungi reveals the divergence and evolution of species within the genus Claviceps are the result of varying mechanisms driving genome evolution and host range expansion.</title>
        <authorList>
            <person name="Wyka S.A."/>
            <person name="Mondo S.J."/>
            <person name="Liu M."/>
            <person name="Dettman J."/>
            <person name="Nalam V."/>
            <person name="Broders K.D."/>
        </authorList>
    </citation>
    <scope>NUCLEOTIDE SEQUENCE [LARGE SCALE GENOMIC DNA]</scope>
    <source>
        <strain evidence="3 4">Clav52</strain>
    </source>
</reference>
<accession>A0A9P7QNL6</accession>
<protein>
    <recommendedName>
        <fullName evidence="2">Altered inheritance of mitochondria protein 32</fullName>
    </recommendedName>
</protein>
<evidence type="ECO:0000313" key="3">
    <source>
        <dbReference type="EMBL" id="KAG6300731.1"/>
    </source>
</evidence>
<evidence type="ECO:0000313" key="4">
    <source>
        <dbReference type="Proteomes" id="UP000707071"/>
    </source>
</evidence>
<dbReference type="Proteomes" id="UP000707071">
    <property type="component" value="Unassembled WGS sequence"/>
</dbReference>
<dbReference type="EMBL" id="SRRH01000058">
    <property type="protein sequence ID" value="KAG6300731.1"/>
    <property type="molecule type" value="Genomic_DNA"/>
</dbReference>
<proteinExistence type="inferred from homology"/>
<dbReference type="PANTHER" id="PTHR31902">
    <property type="entry name" value="ACTIN PATCHES DISTAL PROTEIN 1"/>
    <property type="match status" value="1"/>
</dbReference>
<dbReference type="Pfam" id="PF06999">
    <property type="entry name" value="Suc_Fer-like"/>
    <property type="match status" value="1"/>
</dbReference>
<keyword evidence="4" id="KW-1185">Reference proteome</keyword>
<dbReference type="Gene3D" id="3.40.30.10">
    <property type="entry name" value="Glutaredoxin"/>
    <property type="match status" value="1"/>
</dbReference>
<organism evidence="3 4">
    <name type="scientific">Claviceps aff. purpurea</name>
    <dbReference type="NCBI Taxonomy" id="1967640"/>
    <lineage>
        <taxon>Eukaryota</taxon>
        <taxon>Fungi</taxon>
        <taxon>Dikarya</taxon>
        <taxon>Ascomycota</taxon>
        <taxon>Pezizomycotina</taxon>
        <taxon>Sordariomycetes</taxon>
        <taxon>Hypocreomycetidae</taxon>
        <taxon>Hypocreales</taxon>
        <taxon>Clavicipitaceae</taxon>
        <taxon>Claviceps</taxon>
    </lineage>
</organism>
<sequence>MPDGLEIDHTSPLNGVITRYSEHVLVCTGQDDWASKIENENGGDNLVAELRNIIVPKGVRGDSKDKRFAGVSLLNSSFPSSISPLEDTECNSVYLLPSFKYVAFLPRKYKVGLLAIAQGYLLPEEARKEHTKKGRIGHMKRSRDIASQRILSSVQDVRDVMVLICGHGGRDARCGSFGPLLRDEFETKLAQAGIKVARGAVEVHYEKKVAPWEKTQETKEVPWWEKFKREGMEKGKKTARVGLISHIGGHSFAGNVIIYIPPDYEGPGGEKHELAGCGIWYGRVEPKHVEGLIEETIVKGVVVQDMCRGILDSERKIERMRSNEKQEEAA</sequence>
<comment type="caution">
    <text evidence="3">The sequence shown here is derived from an EMBL/GenBank/DDBJ whole genome shotgun (WGS) entry which is preliminary data.</text>
</comment>
<dbReference type="InterPro" id="IPR009737">
    <property type="entry name" value="Aim32/Apd1-like"/>
</dbReference>
<dbReference type="AlphaFoldDB" id="A0A9P7QNL6"/>
<evidence type="ECO:0000256" key="1">
    <source>
        <dbReference type="ARBA" id="ARBA00038208"/>
    </source>
</evidence>
<evidence type="ECO:0000256" key="2">
    <source>
        <dbReference type="ARBA" id="ARBA00040895"/>
    </source>
</evidence>
<dbReference type="SUPFAM" id="SSF52833">
    <property type="entry name" value="Thioredoxin-like"/>
    <property type="match status" value="1"/>
</dbReference>
<dbReference type="InterPro" id="IPR036249">
    <property type="entry name" value="Thioredoxin-like_sf"/>
</dbReference>
<comment type="similarity">
    <text evidence="1">Belongs to the AIM32 family.</text>
</comment>